<evidence type="ECO:0000259" key="1">
    <source>
        <dbReference type="Pfam" id="PF12697"/>
    </source>
</evidence>
<dbReference type="EMBL" id="NESN01000001">
    <property type="protein sequence ID" value="PUE55843.1"/>
    <property type="molecule type" value="Genomic_DNA"/>
</dbReference>
<dbReference type="Pfam" id="PF12697">
    <property type="entry name" value="Abhydrolase_6"/>
    <property type="match status" value="1"/>
</dbReference>
<name>A0A315EDI0_9BURK</name>
<comment type="caution">
    <text evidence="2">The sequence shown here is derived from an EMBL/GenBank/DDBJ whole genome shotgun (WGS) entry which is preliminary data.</text>
</comment>
<dbReference type="InterPro" id="IPR000073">
    <property type="entry name" value="AB_hydrolase_1"/>
</dbReference>
<dbReference type="InterPro" id="IPR050266">
    <property type="entry name" value="AB_hydrolase_sf"/>
</dbReference>
<evidence type="ECO:0000313" key="3">
    <source>
        <dbReference type="Proteomes" id="UP000250790"/>
    </source>
</evidence>
<keyword evidence="3" id="KW-1185">Reference proteome</keyword>
<dbReference type="GO" id="GO:0016020">
    <property type="term" value="C:membrane"/>
    <property type="evidence" value="ECO:0007669"/>
    <property type="project" value="TreeGrafter"/>
</dbReference>
<dbReference type="PANTHER" id="PTHR43798">
    <property type="entry name" value="MONOACYLGLYCEROL LIPASE"/>
    <property type="match status" value="1"/>
</dbReference>
<proteinExistence type="predicted"/>
<dbReference type="OrthoDB" id="2987348at2"/>
<dbReference type="RefSeq" id="WP_108311828.1">
    <property type="nucleotide sequence ID" value="NZ_NESN01000001.1"/>
</dbReference>
<reference evidence="2 3" key="1">
    <citation type="submission" date="2017-04" db="EMBL/GenBank/DDBJ databases">
        <title>Unexpected and diverse lifestyles within the genus Limnohabitans.</title>
        <authorList>
            <person name="Kasalicky V."/>
            <person name="Mehrshad M."/>
            <person name="Andrei S.-A."/>
            <person name="Salcher M."/>
            <person name="Kratochvilova H."/>
            <person name="Simek K."/>
            <person name="Ghai R."/>
        </authorList>
    </citation>
    <scope>NUCLEOTIDE SEQUENCE [LARGE SCALE GENOMIC DNA]</scope>
    <source>
        <strain evidence="2 3">II-B4</strain>
    </source>
</reference>
<feature type="domain" description="AB hydrolase-1" evidence="1">
    <location>
        <begin position="38"/>
        <end position="269"/>
    </location>
</feature>
<dbReference type="SUPFAM" id="SSF53474">
    <property type="entry name" value="alpha/beta-Hydrolases"/>
    <property type="match status" value="1"/>
</dbReference>
<dbReference type="AlphaFoldDB" id="A0A315EDI0"/>
<gene>
    <name evidence="2" type="ORF">B9Z37_00520</name>
</gene>
<organism evidence="2 3">
    <name type="scientific">Limnohabitans parvus II-B4</name>
    <dbReference type="NCBI Taxonomy" id="1293052"/>
    <lineage>
        <taxon>Bacteria</taxon>
        <taxon>Pseudomonadati</taxon>
        <taxon>Pseudomonadota</taxon>
        <taxon>Betaproteobacteria</taxon>
        <taxon>Burkholderiales</taxon>
        <taxon>Comamonadaceae</taxon>
        <taxon>Limnohabitans</taxon>
    </lineage>
</organism>
<dbReference type="Proteomes" id="UP000250790">
    <property type="component" value="Unassembled WGS sequence"/>
</dbReference>
<protein>
    <recommendedName>
        <fullName evidence="1">AB hydrolase-1 domain-containing protein</fullName>
    </recommendedName>
</protein>
<sequence>MSQERSSSDIEPVRTITELCIDVNGTEVWLQGQGDEVILMLHGWPDTRALWDGTVAALQDRAICARLTLPGFESGPSATSLDDMCQLLRQIVDRISPDKPVTLMLHDWGCIFGYQFTMRHAERVARVVAVDVGDHNSGALLRSWGTKEKLSVMGYQVWLALAWKIGGSLGTRMTRAMARWLRCPTDPATITHKMNYPYAMQWFGTAGGFKGAAQIQLPMPLLFVYGERKPFMFHSAKWLEKVATTHGSAVQGLPCGHWVMISRPEAFHARVREWLWGGV</sequence>
<accession>A0A315EDI0</accession>
<dbReference type="Gene3D" id="3.40.50.1820">
    <property type="entry name" value="alpha/beta hydrolase"/>
    <property type="match status" value="1"/>
</dbReference>
<dbReference type="PANTHER" id="PTHR43798:SF33">
    <property type="entry name" value="HYDROLASE, PUTATIVE (AFU_ORTHOLOGUE AFUA_2G14860)-RELATED"/>
    <property type="match status" value="1"/>
</dbReference>
<dbReference type="InterPro" id="IPR029058">
    <property type="entry name" value="AB_hydrolase_fold"/>
</dbReference>
<evidence type="ECO:0000313" key="2">
    <source>
        <dbReference type="EMBL" id="PUE55843.1"/>
    </source>
</evidence>